<comment type="caution">
    <text evidence="2">The sequence shown here is derived from an EMBL/GenBank/DDBJ whole genome shotgun (WGS) entry which is preliminary data.</text>
</comment>
<reference evidence="2" key="1">
    <citation type="submission" date="2019-08" db="EMBL/GenBank/DDBJ databases">
        <authorList>
            <person name="Kucharzyk K."/>
            <person name="Murdoch R.W."/>
            <person name="Higgins S."/>
            <person name="Loffler F."/>
        </authorList>
    </citation>
    <scope>NUCLEOTIDE SEQUENCE</scope>
</reference>
<sequence>MTCHPARLPAFYPFFQPGDRRVQQKGNAQPNDKGIENIQKPSEKGKDILHVIKGFVYGD</sequence>
<accession>A0A645IBQ5</accession>
<evidence type="ECO:0000256" key="1">
    <source>
        <dbReference type="SAM" id="MobiDB-lite"/>
    </source>
</evidence>
<name>A0A645IBQ5_9ZZZZ</name>
<proteinExistence type="predicted"/>
<organism evidence="2">
    <name type="scientific">bioreactor metagenome</name>
    <dbReference type="NCBI Taxonomy" id="1076179"/>
    <lineage>
        <taxon>unclassified sequences</taxon>
        <taxon>metagenomes</taxon>
        <taxon>ecological metagenomes</taxon>
    </lineage>
</organism>
<protein>
    <submittedName>
        <fullName evidence="2">Uncharacterized protein</fullName>
    </submittedName>
</protein>
<dbReference type="EMBL" id="VSSQ01111304">
    <property type="protein sequence ID" value="MPN48718.1"/>
    <property type="molecule type" value="Genomic_DNA"/>
</dbReference>
<evidence type="ECO:0000313" key="2">
    <source>
        <dbReference type="EMBL" id="MPN48718.1"/>
    </source>
</evidence>
<dbReference type="AlphaFoldDB" id="A0A645IBQ5"/>
<gene>
    <name evidence="2" type="ORF">SDC9_196330</name>
</gene>
<feature type="region of interest" description="Disordered" evidence="1">
    <location>
        <begin position="14"/>
        <end position="42"/>
    </location>
</feature>